<protein>
    <submittedName>
        <fullName evidence="7">Integrase</fullName>
    </submittedName>
</protein>
<keyword evidence="7" id="KW-0614">Plasmid</keyword>
<keyword evidence="2" id="KW-0229">DNA integration</keyword>
<keyword evidence="4" id="KW-0233">DNA recombination</keyword>
<dbReference type="InterPro" id="IPR013762">
    <property type="entry name" value="Integrase-like_cat_sf"/>
</dbReference>
<dbReference type="GO" id="GO:0003677">
    <property type="term" value="F:DNA binding"/>
    <property type="evidence" value="ECO:0007669"/>
    <property type="project" value="UniProtKB-KW"/>
</dbReference>
<feature type="compositionally biased region" description="Basic residues" evidence="5">
    <location>
        <begin position="12"/>
        <end position="29"/>
    </location>
</feature>
<dbReference type="GO" id="GO:0015074">
    <property type="term" value="P:DNA integration"/>
    <property type="evidence" value="ECO:0007669"/>
    <property type="project" value="UniProtKB-KW"/>
</dbReference>
<dbReference type="AlphaFoldDB" id="A0A2D2DWB7"/>
<evidence type="ECO:0000313" key="8">
    <source>
        <dbReference type="Proteomes" id="UP000229897"/>
    </source>
</evidence>
<evidence type="ECO:0000259" key="6">
    <source>
        <dbReference type="PROSITE" id="PS51898"/>
    </source>
</evidence>
<proteinExistence type="inferred from homology"/>
<keyword evidence="8" id="KW-1185">Reference proteome</keyword>
<dbReference type="InterPro" id="IPR050808">
    <property type="entry name" value="Phage_Integrase"/>
</dbReference>
<reference evidence="7" key="1">
    <citation type="submission" date="2017-10" db="EMBL/GenBank/DDBJ databases">
        <title>Massilia psychrophilum sp. nov., a novel purple-pigmented bacterium isolated from Tianshan glacier, Xinjiang Municipality, China.</title>
        <authorList>
            <person name="Wang H."/>
        </authorList>
    </citation>
    <scope>NUCLEOTIDE SEQUENCE [LARGE SCALE GENOMIC DNA]</scope>
    <source>
        <strain evidence="7">B2</strain>
        <plasmid evidence="7">unnamed</plasmid>
    </source>
</reference>
<dbReference type="EMBL" id="CP024609">
    <property type="protein sequence ID" value="ATQ79283.1"/>
    <property type="molecule type" value="Genomic_DNA"/>
</dbReference>
<keyword evidence="3" id="KW-0238">DNA-binding</keyword>
<dbReference type="PANTHER" id="PTHR30629">
    <property type="entry name" value="PROPHAGE INTEGRASE"/>
    <property type="match status" value="1"/>
</dbReference>
<feature type="region of interest" description="Disordered" evidence="5">
    <location>
        <begin position="46"/>
        <end position="66"/>
    </location>
</feature>
<dbReference type="PROSITE" id="PS51898">
    <property type="entry name" value="TYR_RECOMBINASE"/>
    <property type="match status" value="1"/>
</dbReference>
<evidence type="ECO:0000313" key="7">
    <source>
        <dbReference type="EMBL" id="ATQ79283.1"/>
    </source>
</evidence>
<comment type="similarity">
    <text evidence="1">Belongs to the 'phage' integrase family.</text>
</comment>
<dbReference type="Proteomes" id="UP000229897">
    <property type="component" value="Plasmid unnamed"/>
</dbReference>
<feature type="domain" description="Tyr recombinase" evidence="6">
    <location>
        <begin position="247"/>
        <end position="421"/>
    </location>
</feature>
<dbReference type="GO" id="GO:0006310">
    <property type="term" value="P:DNA recombination"/>
    <property type="evidence" value="ECO:0007669"/>
    <property type="project" value="UniProtKB-KW"/>
</dbReference>
<dbReference type="InterPro" id="IPR011010">
    <property type="entry name" value="DNA_brk_join_enz"/>
</dbReference>
<dbReference type="InterPro" id="IPR010998">
    <property type="entry name" value="Integrase_recombinase_N"/>
</dbReference>
<evidence type="ECO:0000256" key="4">
    <source>
        <dbReference type="ARBA" id="ARBA00023172"/>
    </source>
</evidence>
<dbReference type="PANTHER" id="PTHR30629:SF2">
    <property type="entry name" value="PROPHAGE INTEGRASE INTS-RELATED"/>
    <property type="match status" value="1"/>
</dbReference>
<dbReference type="SUPFAM" id="SSF56349">
    <property type="entry name" value="DNA breaking-rejoining enzymes"/>
    <property type="match status" value="1"/>
</dbReference>
<organism evidence="7 8">
    <name type="scientific">Massilia violaceinigra</name>
    <dbReference type="NCBI Taxonomy" id="2045208"/>
    <lineage>
        <taxon>Bacteria</taxon>
        <taxon>Pseudomonadati</taxon>
        <taxon>Pseudomonadota</taxon>
        <taxon>Betaproteobacteria</taxon>
        <taxon>Burkholderiales</taxon>
        <taxon>Oxalobacteraceae</taxon>
        <taxon>Telluria group</taxon>
        <taxon>Massilia</taxon>
    </lineage>
</organism>
<dbReference type="Gene3D" id="1.10.150.130">
    <property type="match status" value="1"/>
</dbReference>
<dbReference type="CDD" id="cd00397">
    <property type="entry name" value="DNA_BRE_C"/>
    <property type="match status" value="1"/>
</dbReference>
<dbReference type="Gene3D" id="1.10.443.10">
    <property type="entry name" value="Intergrase catalytic core"/>
    <property type="match status" value="1"/>
</dbReference>
<accession>A0A2D2DWB7</accession>
<sequence length="444" mass="49491">MEGQVPGFQGVLRRRRRAGQAGGRRARHQRAYLLLPREKLWARRLQHEPQHQEGPRSDGRAGAGAVTGTAAGADAAQARFVHPPSLTGGSMSSTLFKVGKYYHYRFRLAGGARRQRTTHEVNHKRAHAIMSKAYADAVLLASGMQPVPTLEELIEQWEDLRAPIASKSHRRGIDVFKRRHLHGLGQLLISDLGTEIIEKARNAHLATRKSATANHWLRKLKLLVNWAVKRKIIPKLPWDVPMLSVQKIPRATLPTTSTDDWLAEIDKATMRSPSVAIAVRLMYGLGLRESEAASACWEWIDWERRTFTPGITKGKEAVPVPMPRWLVAYLAPERRPQGLIAPGKQGRELPDGFARYAMRRANAATSLTGITPHRLRGTCATLMSEEGTPIQTIQAIMRHKDPKTTMGYLEVNMDIASRAQDRIEDKIYGGRKMGDGRKTGPSGA</sequence>
<dbReference type="InterPro" id="IPR002104">
    <property type="entry name" value="Integrase_catalytic"/>
</dbReference>
<evidence type="ECO:0000256" key="1">
    <source>
        <dbReference type="ARBA" id="ARBA00008857"/>
    </source>
</evidence>
<dbReference type="Pfam" id="PF00589">
    <property type="entry name" value="Phage_integrase"/>
    <property type="match status" value="1"/>
</dbReference>
<feature type="compositionally biased region" description="Basic and acidic residues" evidence="5">
    <location>
        <begin position="46"/>
        <end position="59"/>
    </location>
</feature>
<geneLocation type="plasmid" evidence="7 8">
    <name>unnamed</name>
</geneLocation>
<feature type="region of interest" description="Disordered" evidence="5">
    <location>
        <begin position="1"/>
        <end position="29"/>
    </location>
</feature>
<evidence type="ECO:0000256" key="2">
    <source>
        <dbReference type="ARBA" id="ARBA00022908"/>
    </source>
</evidence>
<evidence type="ECO:0000256" key="3">
    <source>
        <dbReference type="ARBA" id="ARBA00023125"/>
    </source>
</evidence>
<name>A0A2D2DWB7_9BURK</name>
<evidence type="ECO:0000256" key="5">
    <source>
        <dbReference type="SAM" id="MobiDB-lite"/>
    </source>
</evidence>
<dbReference type="KEGG" id="mass:CR152_32420"/>
<gene>
    <name evidence="7" type="ORF">CR152_32420</name>
</gene>